<dbReference type="PANTHER" id="PTHR10000:SF8">
    <property type="entry name" value="HAD SUPERFAMILY HYDROLASE-LIKE, TYPE 3"/>
    <property type="match status" value="1"/>
</dbReference>
<dbReference type="InterPro" id="IPR000150">
    <property type="entry name" value="Cof"/>
</dbReference>
<protein>
    <submittedName>
        <fullName evidence="1">Cof-type HAD-IIB family hydrolase</fullName>
    </submittedName>
</protein>
<dbReference type="SUPFAM" id="SSF56784">
    <property type="entry name" value="HAD-like"/>
    <property type="match status" value="1"/>
</dbReference>
<reference evidence="1 2" key="1">
    <citation type="submission" date="2018-01" db="EMBL/GenBank/DDBJ databases">
        <title>Genome Sequencing and Assembly of Anaerobacter polyendosporus strain CT4.</title>
        <authorList>
            <person name="Tachaapaikoon C."/>
            <person name="Sutheeworapong S."/>
            <person name="Jenjaroenpun P."/>
            <person name="Wongsurawat T."/>
            <person name="Nookeaw I."/>
            <person name="Cheawchanlertfa P."/>
            <person name="Kosugi A."/>
            <person name="Cheevadhanarak S."/>
            <person name="Ratanakhanokchai K."/>
        </authorList>
    </citation>
    <scope>NUCLEOTIDE SEQUENCE [LARGE SCALE GENOMIC DNA]</scope>
    <source>
        <strain evidence="1 2">CT4</strain>
    </source>
</reference>
<dbReference type="GO" id="GO:0005829">
    <property type="term" value="C:cytosol"/>
    <property type="evidence" value="ECO:0007669"/>
    <property type="project" value="TreeGrafter"/>
</dbReference>
<accession>A0A410DZA5</accession>
<dbReference type="PROSITE" id="PS01228">
    <property type="entry name" value="COF_1"/>
    <property type="match status" value="1"/>
</dbReference>
<dbReference type="PANTHER" id="PTHR10000">
    <property type="entry name" value="PHOSPHOSERINE PHOSPHATASE"/>
    <property type="match status" value="1"/>
</dbReference>
<dbReference type="Gene3D" id="3.30.1240.10">
    <property type="match status" value="1"/>
</dbReference>
<dbReference type="NCBIfam" id="TIGR00099">
    <property type="entry name" value="Cof-subfamily"/>
    <property type="match status" value="1"/>
</dbReference>
<dbReference type="KEGG" id="cmah:C1I91_23760"/>
<dbReference type="Pfam" id="PF08282">
    <property type="entry name" value="Hydrolase_3"/>
    <property type="match status" value="1"/>
</dbReference>
<evidence type="ECO:0000313" key="2">
    <source>
        <dbReference type="Proteomes" id="UP000286268"/>
    </source>
</evidence>
<organism evidence="1 2">
    <name type="scientific">Clostridium manihotivorum</name>
    <dbReference type="NCBI Taxonomy" id="2320868"/>
    <lineage>
        <taxon>Bacteria</taxon>
        <taxon>Bacillati</taxon>
        <taxon>Bacillota</taxon>
        <taxon>Clostridia</taxon>
        <taxon>Eubacteriales</taxon>
        <taxon>Clostridiaceae</taxon>
        <taxon>Clostridium</taxon>
    </lineage>
</organism>
<evidence type="ECO:0000313" key="1">
    <source>
        <dbReference type="EMBL" id="QAA34411.1"/>
    </source>
</evidence>
<proteinExistence type="predicted"/>
<dbReference type="NCBIfam" id="TIGR01484">
    <property type="entry name" value="HAD-SF-IIB"/>
    <property type="match status" value="1"/>
</dbReference>
<gene>
    <name evidence="1" type="ORF">C1I91_23760</name>
</gene>
<dbReference type="GO" id="GO:0016791">
    <property type="term" value="F:phosphatase activity"/>
    <property type="evidence" value="ECO:0007669"/>
    <property type="project" value="TreeGrafter"/>
</dbReference>
<keyword evidence="2" id="KW-1185">Reference proteome</keyword>
<dbReference type="GO" id="GO:0000287">
    <property type="term" value="F:magnesium ion binding"/>
    <property type="evidence" value="ECO:0007669"/>
    <property type="project" value="TreeGrafter"/>
</dbReference>
<dbReference type="SFLD" id="SFLDG01144">
    <property type="entry name" value="C2.B.4:_PGP_Like"/>
    <property type="match status" value="1"/>
</dbReference>
<dbReference type="CDD" id="cd07516">
    <property type="entry name" value="HAD_Pase"/>
    <property type="match status" value="1"/>
</dbReference>
<dbReference type="InterPro" id="IPR036412">
    <property type="entry name" value="HAD-like_sf"/>
</dbReference>
<dbReference type="EMBL" id="CP025746">
    <property type="protein sequence ID" value="QAA34411.1"/>
    <property type="molecule type" value="Genomic_DNA"/>
</dbReference>
<dbReference type="Proteomes" id="UP000286268">
    <property type="component" value="Chromosome"/>
</dbReference>
<dbReference type="SFLD" id="SFLDS00003">
    <property type="entry name" value="Haloacid_Dehalogenase"/>
    <property type="match status" value="1"/>
</dbReference>
<dbReference type="PROSITE" id="PS01229">
    <property type="entry name" value="COF_2"/>
    <property type="match status" value="1"/>
</dbReference>
<sequence>MVKFICLDIDGTLLNSNHEISEKNKAVIKEVTKVRNIPVILVSARMPKGINFLQEQLDIHEPIICYSGSLILDKEKNILFSQYIDNSYIKDIVSEAKNLDIHISLYKDDNWYVEQLDYWALQEKEITNIEPNVVEYTKLLTQWKLESLGCNKLLCMGASENIQKLRDILLKRFDKQLNIYLSKPTYLEIMPKNASKTLAISFLLDRYNIEKSELMTVGDNYNDMDMLEYAAFGIAMGNAPIEVKNIAKDITLTNDEDGVAWAIEKYVL</sequence>
<dbReference type="AlphaFoldDB" id="A0A410DZA5"/>
<dbReference type="RefSeq" id="WP_128215126.1">
    <property type="nucleotide sequence ID" value="NZ_CP025746.1"/>
</dbReference>
<dbReference type="OrthoDB" id="9781413at2"/>
<dbReference type="SFLD" id="SFLDG01140">
    <property type="entry name" value="C2.B:_Phosphomannomutase_and_P"/>
    <property type="match status" value="1"/>
</dbReference>
<dbReference type="Gene3D" id="3.40.50.1000">
    <property type="entry name" value="HAD superfamily/HAD-like"/>
    <property type="match status" value="1"/>
</dbReference>
<dbReference type="InterPro" id="IPR023214">
    <property type="entry name" value="HAD_sf"/>
</dbReference>
<keyword evidence="1" id="KW-0378">Hydrolase</keyword>
<name>A0A410DZA5_9CLOT</name>
<dbReference type="InterPro" id="IPR006379">
    <property type="entry name" value="HAD-SF_hydro_IIB"/>
</dbReference>